<organism evidence="6 7">
    <name type="scientific">Linum trigynum</name>
    <dbReference type="NCBI Taxonomy" id="586398"/>
    <lineage>
        <taxon>Eukaryota</taxon>
        <taxon>Viridiplantae</taxon>
        <taxon>Streptophyta</taxon>
        <taxon>Embryophyta</taxon>
        <taxon>Tracheophyta</taxon>
        <taxon>Spermatophyta</taxon>
        <taxon>Magnoliopsida</taxon>
        <taxon>eudicotyledons</taxon>
        <taxon>Gunneridae</taxon>
        <taxon>Pentapetalae</taxon>
        <taxon>rosids</taxon>
        <taxon>fabids</taxon>
        <taxon>Malpighiales</taxon>
        <taxon>Linaceae</taxon>
        <taxon>Linum</taxon>
    </lineage>
</organism>
<dbReference type="PANTHER" id="PTHR47967">
    <property type="entry name" value="OS07G0603500 PROTEIN-RELATED"/>
    <property type="match status" value="1"/>
</dbReference>
<keyword evidence="4" id="KW-0732">Signal</keyword>
<dbReference type="PANTHER" id="PTHR47967:SF14">
    <property type="entry name" value="EUKARYOTIC ASPARTYL PROTEASE FAMILY PROTEIN"/>
    <property type="match status" value="1"/>
</dbReference>
<keyword evidence="3" id="KW-0378">Hydrolase</keyword>
<comment type="similarity">
    <text evidence="1">Belongs to the peptidase A1 family.</text>
</comment>
<name>A0AAV2GUP0_9ROSI</name>
<feature type="domain" description="Peptidase A1" evidence="5">
    <location>
        <begin position="92"/>
        <end position="438"/>
    </location>
</feature>
<dbReference type="InterPro" id="IPR033121">
    <property type="entry name" value="PEPTIDASE_A1"/>
</dbReference>
<keyword evidence="7" id="KW-1185">Reference proteome</keyword>
<evidence type="ECO:0000256" key="1">
    <source>
        <dbReference type="ARBA" id="ARBA00007447"/>
    </source>
</evidence>
<dbReference type="SUPFAM" id="SSF50630">
    <property type="entry name" value="Acid proteases"/>
    <property type="match status" value="1"/>
</dbReference>
<gene>
    <name evidence="6" type="ORF">LTRI10_LOCUS52245</name>
</gene>
<evidence type="ECO:0000313" key="6">
    <source>
        <dbReference type="EMBL" id="CAL1412990.1"/>
    </source>
</evidence>
<feature type="chain" id="PRO_5043595413" description="Peptidase A1 domain-containing protein" evidence="4">
    <location>
        <begin position="25"/>
        <end position="448"/>
    </location>
</feature>
<dbReference type="InterPro" id="IPR021109">
    <property type="entry name" value="Peptidase_aspartic_dom_sf"/>
</dbReference>
<dbReference type="GO" id="GO:0006508">
    <property type="term" value="P:proteolysis"/>
    <property type="evidence" value="ECO:0007669"/>
    <property type="project" value="UniProtKB-KW"/>
</dbReference>
<reference evidence="6 7" key="1">
    <citation type="submission" date="2024-04" db="EMBL/GenBank/DDBJ databases">
        <authorList>
            <person name="Fracassetti M."/>
        </authorList>
    </citation>
    <scope>NUCLEOTIDE SEQUENCE [LARGE SCALE GENOMIC DNA]</scope>
</reference>
<sequence>MLSSLPHLLLTVAVVFFSSMPTETNPVPIVAKLTHRDAVSSPFYREWETESQRQDRLDRISAARVALLSSGGENTQHYPSHLLLNDDGPGILFVNFSIGSPPAPLLVFMDTGSSLSWVICQNKPTPTPGFYDRFRSATFQYVSCNDPMCEGLPKHSCLTRTDWCVYDQSYQEGPRVSGFLATEEVVFQNSTLGMTLPVDGVVFGCTFQFLSNFGPRFAGILGLGPRPESLVRKIGPVFSYCLGNVRDENYRHHHLVLNDEVDTSRSITISEASLDFGPDTHYYIRLTSIRMPGQEDIIMTSPTMLLLDSGTKKSLFPDFVYETFVKKLDDMVRSINPGIIRLYTNVTSLGDLEDLCYKAELEDFRSNALRVTLYFDDGDGWLEWEYDSIFYQVRARKVCSSISPSSARGRGGLFLIGLLGQQNQKFTYDLDEMRLYIEKDPDCAAVAM</sequence>
<feature type="signal peptide" evidence="4">
    <location>
        <begin position="1"/>
        <end position="24"/>
    </location>
</feature>
<dbReference type="GO" id="GO:0008233">
    <property type="term" value="F:peptidase activity"/>
    <property type="evidence" value="ECO:0007669"/>
    <property type="project" value="UniProtKB-KW"/>
</dbReference>
<dbReference type="EMBL" id="OZ034822">
    <property type="protein sequence ID" value="CAL1412990.1"/>
    <property type="molecule type" value="Genomic_DNA"/>
</dbReference>
<evidence type="ECO:0000256" key="2">
    <source>
        <dbReference type="ARBA" id="ARBA00022670"/>
    </source>
</evidence>
<dbReference type="PROSITE" id="PS51767">
    <property type="entry name" value="PEPTIDASE_A1"/>
    <property type="match status" value="1"/>
</dbReference>
<dbReference type="Proteomes" id="UP001497516">
    <property type="component" value="Chromosome 9"/>
</dbReference>
<keyword evidence="2" id="KW-0645">Protease</keyword>
<dbReference type="AlphaFoldDB" id="A0AAV2GUP0"/>
<dbReference type="InterPro" id="IPR032861">
    <property type="entry name" value="TAXi_N"/>
</dbReference>
<evidence type="ECO:0000259" key="5">
    <source>
        <dbReference type="PROSITE" id="PS51767"/>
    </source>
</evidence>
<accession>A0AAV2GUP0</accession>
<dbReference type="Pfam" id="PF14541">
    <property type="entry name" value="TAXi_C"/>
    <property type="match status" value="1"/>
</dbReference>
<proteinExistence type="inferred from homology"/>
<dbReference type="Pfam" id="PF14543">
    <property type="entry name" value="TAXi_N"/>
    <property type="match status" value="1"/>
</dbReference>
<evidence type="ECO:0000313" key="7">
    <source>
        <dbReference type="Proteomes" id="UP001497516"/>
    </source>
</evidence>
<dbReference type="InterPro" id="IPR051708">
    <property type="entry name" value="Plant_Aspart_Prot_A1"/>
</dbReference>
<protein>
    <recommendedName>
        <fullName evidence="5">Peptidase A1 domain-containing protein</fullName>
    </recommendedName>
</protein>
<evidence type="ECO:0000256" key="4">
    <source>
        <dbReference type="SAM" id="SignalP"/>
    </source>
</evidence>
<dbReference type="Gene3D" id="2.40.70.10">
    <property type="entry name" value="Acid Proteases"/>
    <property type="match status" value="2"/>
</dbReference>
<dbReference type="GO" id="GO:0005576">
    <property type="term" value="C:extracellular region"/>
    <property type="evidence" value="ECO:0007669"/>
    <property type="project" value="TreeGrafter"/>
</dbReference>
<dbReference type="InterPro" id="IPR032799">
    <property type="entry name" value="TAXi_C"/>
</dbReference>
<evidence type="ECO:0000256" key="3">
    <source>
        <dbReference type="ARBA" id="ARBA00022801"/>
    </source>
</evidence>